<accession>A0A0G1PNG8</accession>
<comment type="caution">
    <text evidence="1">The sequence shown here is derived from an EMBL/GenBank/DDBJ whole genome shotgun (WGS) entry which is preliminary data.</text>
</comment>
<name>A0A0G1PNG8_9BACT</name>
<gene>
    <name evidence="1" type="ORF">UX09_C0037G0004</name>
</gene>
<proteinExistence type="predicted"/>
<reference evidence="1 2" key="1">
    <citation type="journal article" date="2015" name="Nature">
        <title>rRNA introns, odd ribosomes, and small enigmatic genomes across a large radiation of phyla.</title>
        <authorList>
            <person name="Brown C.T."/>
            <person name="Hug L.A."/>
            <person name="Thomas B.C."/>
            <person name="Sharon I."/>
            <person name="Castelle C.J."/>
            <person name="Singh A."/>
            <person name="Wilkins M.J."/>
            <person name="Williams K.H."/>
            <person name="Banfield J.F."/>
        </authorList>
    </citation>
    <scope>NUCLEOTIDE SEQUENCE [LARGE SCALE GENOMIC DNA]</scope>
</reference>
<dbReference type="Proteomes" id="UP000034354">
    <property type="component" value="Unassembled WGS sequence"/>
</dbReference>
<protein>
    <submittedName>
        <fullName evidence="1">Uncharacterized protein</fullName>
    </submittedName>
</protein>
<evidence type="ECO:0000313" key="1">
    <source>
        <dbReference type="EMBL" id="KKU06958.1"/>
    </source>
</evidence>
<evidence type="ECO:0000313" key="2">
    <source>
        <dbReference type="Proteomes" id="UP000034354"/>
    </source>
</evidence>
<sequence>MASTDPMPTVGLCGLLDSLTCGGILCSHEALFLKLGLFNFFGNDIDVGWSEDELAELRAEIVNLGGSRSVTDEWVLSACRQEARGRLEANVRSVFAWRDDESIVRLVRGAMTVFGWREVGFGRFFRKSIDERNFETSRRVEALRRSSFVLTIFGLCALRRSEVVVHAATIDTVARPLLESFDAMRAISA</sequence>
<dbReference type="EMBL" id="LCKW01000037">
    <property type="protein sequence ID" value="KKU06958.1"/>
    <property type="molecule type" value="Genomic_DNA"/>
</dbReference>
<organism evidence="1 2">
    <name type="scientific">Candidatus Uhrbacteria bacterium GW2011_GWE2_45_35</name>
    <dbReference type="NCBI Taxonomy" id="1618993"/>
    <lineage>
        <taxon>Bacteria</taxon>
        <taxon>Candidatus Uhriibacteriota</taxon>
    </lineage>
</organism>
<dbReference type="AlphaFoldDB" id="A0A0G1PNG8"/>
<dbReference type="STRING" id="1618993.UX09_C0037G0004"/>